<dbReference type="Proteomes" id="UP000006556">
    <property type="component" value="Chromosome"/>
</dbReference>
<dbReference type="KEGG" id="pth:PTH_0762"/>
<name>A5D4A2_PELTS</name>
<accession>A5D4A2</accession>
<evidence type="ECO:0000313" key="1">
    <source>
        <dbReference type="EMBL" id="BAF58943.1"/>
    </source>
</evidence>
<dbReference type="HOGENOM" id="CLU_2586608_0_0_9"/>
<sequence>MVVGFLNWLKILALITWGANSDRYLVLLVCHQLNQGVYDPVLAARINNPNDLTGAKVDLIHRIGSFTRSQLKDTDKGGLI</sequence>
<dbReference type="EMBL" id="AP009389">
    <property type="protein sequence ID" value="BAF58943.1"/>
    <property type="molecule type" value="Genomic_DNA"/>
</dbReference>
<keyword evidence="2" id="KW-1185">Reference proteome</keyword>
<dbReference type="AlphaFoldDB" id="A5D4A2"/>
<proteinExistence type="predicted"/>
<organism evidence="1 2">
    <name type="scientific">Pelotomaculum thermopropionicum (strain DSM 13744 / JCM 10971 / SI)</name>
    <dbReference type="NCBI Taxonomy" id="370438"/>
    <lineage>
        <taxon>Bacteria</taxon>
        <taxon>Bacillati</taxon>
        <taxon>Bacillota</taxon>
        <taxon>Clostridia</taxon>
        <taxon>Eubacteriales</taxon>
        <taxon>Desulfotomaculaceae</taxon>
        <taxon>Pelotomaculum</taxon>
    </lineage>
</organism>
<reference evidence="2" key="1">
    <citation type="journal article" date="2008" name="Genome Res.">
        <title>The genome of Pelotomaculum thermopropionicum reveals niche-associated evolution in anaerobic microbiota.</title>
        <authorList>
            <person name="Kosaka T."/>
            <person name="Kato S."/>
            <person name="Shimoyama T."/>
            <person name="Ishii S."/>
            <person name="Abe T."/>
            <person name="Watanabe K."/>
        </authorList>
    </citation>
    <scope>NUCLEOTIDE SEQUENCE [LARGE SCALE GENOMIC DNA]</scope>
    <source>
        <strain evidence="2">DSM 13744 / JCM 10971 / SI</strain>
    </source>
</reference>
<evidence type="ECO:0000313" key="2">
    <source>
        <dbReference type="Proteomes" id="UP000006556"/>
    </source>
</evidence>
<gene>
    <name evidence="1" type="ordered locus">PTH_0762</name>
</gene>
<protein>
    <submittedName>
        <fullName evidence="1">Hypothetical membrane protein</fullName>
    </submittedName>
</protein>